<organism evidence="1 2">
    <name type="scientific">Morganella morganii</name>
    <name type="common">Proteus morganii</name>
    <dbReference type="NCBI Taxonomy" id="582"/>
    <lineage>
        <taxon>Bacteria</taxon>
        <taxon>Pseudomonadati</taxon>
        <taxon>Pseudomonadota</taxon>
        <taxon>Gammaproteobacteria</taxon>
        <taxon>Enterobacterales</taxon>
        <taxon>Morganellaceae</taxon>
        <taxon>Morganella</taxon>
    </lineage>
</organism>
<reference evidence="1" key="1">
    <citation type="journal article" date="2018" name="Genome Biol.">
        <title>SKESA: strategic k-mer extension for scrupulous assemblies.</title>
        <authorList>
            <person name="Souvorov A."/>
            <person name="Agarwala R."/>
            <person name="Lipman D.J."/>
        </authorList>
    </citation>
    <scope>NUCLEOTIDE SEQUENCE</scope>
    <source>
        <strain evidence="1">Morganella morganii ARLG-3209</strain>
    </source>
</reference>
<protein>
    <submittedName>
        <fullName evidence="1">Uncharacterized protein</fullName>
    </submittedName>
</protein>
<dbReference type="Proteomes" id="UP000865968">
    <property type="component" value="Unassembled WGS sequence"/>
</dbReference>
<accession>A0AAN5MFH4</accession>
<name>A0AAN5MFH4_MORMO</name>
<evidence type="ECO:0000313" key="1">
    <source>
        <dbReference type="EMBL" id="HAT3809239.1"/>
    </source>
</evidence>
<gene>
    <name evidence="1" type="ORF">I8608_002097</name>
</gene>
<proteinExistence type="predicted"/>
<dbReference type="AlphaFoldDB" id="A0AAN5MFH4"/>
<comment type="caution">
    <text evidence="1">The sequence shown here is derived from an EMBL/GenBank/DDBJ whole genome shotgun (WGS) entry which is preliminary data.</text>
</comment>
<sequence length="299" mass="33387">MTTIISKETVFSATDERWTDQFDRPAQPPFKKFYVFNDSILFFSGDINPILATLASYLTSALGVDEEYAERMAEISEIDNDKCEIIEVDRTDGRVVYSQNASVSEENGHIFYGAGSGSARAIQSFITGIRVINESGNHYQFIKHGLHLLTQSMKYAFKTDKCSGGNIAKIIWYGDGIIDNQLNWIKPSEINNYHDSIIKKIAERFESKNALTELITMMIDEEKQYAKELEFESKVFDDNSAPRYSAKNNQAAKGRYSMNQTANATPGVAVKTSGSSEGKVFSAASLKARLAQRKAEGRS</sequence>
<dbReference type="EMBL" id="DACSWI010000005">
    <property type="protein sequence ID" value="HAT3809239.1"/>
    <property type="molecule type" value="Genomic_DNA"/>
</dbReference>
<reference evidence="1" key="2">
    <citation type="submission" date="2020-10" db="EMBL/GenBank/DDBJ databases">
        <authorList>
            <consortium name="NCBI Pathogen Detection Project"/>
        </authorList>
    </citation>
    <scope>NUCLEOTIDE SEQUENCE</scope>
    <source>
        <strain evidence="1">Morganella morganii ARLG-3209</strain>
    </source>
</reference>
<evidence type="ECO:0000313" key="2">
    <source>
        <dbReference type="Proteomes" id="UP000865968"/>
    </source>
</evidence>